<dbReference type="InterPro" id="IPR036390">
    <property type="entry name" value="WH_DNA-bd_sf"/>
</dbReference>
<dbReference type="GO" id="GO:0003677">
    <property type="term" value="F:DNA binding"/>
    <property type="evidence" value="ECO:0007669"/>
    <property type="project" value="UniProtKB-KW"/>
</dbReference>
<dbReference type="GO" id="GO:0006355">
    <property type="term" value="P:regulation of DNA-templated transcription"/>
    <property type="evidence" value="ECO:0007669"/>
    <property type="project" value="InterPro"/>
</dbReference>
<dbReference type="SUPFAM" id="SSF46785">
    <property type="entry name" value="Winged helix' DNA-binding domain"/>
    <property type="match status" value="1"/>
</dbReference>
<feature type="domain" description="HTH crp-type" evidence="4">
    <location>
        <begin position="155"/>
        <end position="230"/>
    </location>
</feature>
<keyword evidence="1" id="KW-0805">Transcription regulation</keyword>
<dbReference type="PROSITE" id="PS51063">
    <property type="entry name" value="HTH_CRP_2"/>
    <property type="match status" value="1"/>
</dbReference>
<dbReference type="InterPro" id="IPR012318">
    <property type="entry name" value="HTH_CRP"/>
</dbReference>
<dbReference type="SMART" id="SM00419">
    <property type="entry name" value="HTH_CRP"/>
    <property type="match status" value="1"/>
</dbReference>
<dbReference type="Gene3D" id="2.60.120.10">
    <property type="entry name" value="Jelly Rolls"/>
    <property type="match status" value="1"/>
</dbReference>
<dbReference type="Proteomes" id="UP000194474">
    <property type="component" value="Unassembled WGS sequence"/>
</dbReference>
<evidence type="ECO:0000256" key="3">
    <source>
        <dbReference type="ARBA" id="ARBA00023163"/>
    </source>
</evidence>
<evidence type="ECO:0000256" key="2">
    <source>
        <dbReference type="ARBA" id="ARBA00023125"/>
    </source>
</evidence>
<dbReference type="AlphaFoldDB" id="A0A1Y6EL71"/>
<reference evidence="6" key="1">
    <citation type="submission" date="2017-04" db="EMBL/GenBank/DDBJ databases">
        <authorList>
            <person name="Varghese N."/>
            <person name="Submissions S."/>
        </authorList>
    </citation>
    <scope>NUCLEOTIDE SEQUENCE [LARGE SCALE GENOMIC DNA]</scope>
</reference>
<dbReference type="Pfam" id="PF00027">
    <property type="entry name" value="cNMP_binding"/>
    <property type="match status" value="1"/>
</dbReference>
<keyword evidence="3" id="KW-0804">Transcription</keyword>
<evidence type="ECO:0000313" key="6">
    <source>
        <dbReference type="Proteomes" id="UP000194474"/>
    </source>
</evidence>
<accession>A0A1Y6EL71</accession>
<dbReference type="SUPFAM" id="SSF51206">
    <property type="entry name" value="cAMP-binding domain-like"/>
    <property type="match status" value="1"/>
</dbReference>
<protein>
    <submittedName>
        <fullName evidence="5">Transcriptional regulator, Crp/Fnr family</fullName>
    </submittedName>
</protein>
<organism evidence="5 6">
    <name type="scientific">Devosia lucknowensis</name>
    <dbReference type="NCBI Taxonomy" id="1096929"/>
    <lineage>
        <taxon>Bacteria</taxon>
        <taxon>Pseudomonadati</taxon>
        <taxon>Pseudomonadota</taxon>
        <taxon>Alphaproteobacteria</taxon>
        <taxon>Hyphomicrobiales</taxon>
        <taxon>Devosiaceae</taxon>
        <taxon>Devosia</taxon>
    </lineage>
</organism>
<dbReference type="EMBL" id="FXWK01000001">
    <property type="protein sequence ID" value="SMQ63355.1"/>
    <property type="molecule type" value="Genomic_DNA"/>
</dbReference>
<dbReference type="InterPro" id="IPR036388">
    <property type="entry name" value="WH-like_DNA-bd_sf"/>
</dbReference>
<evidence type="ECO:0000313" key="5">
    <source>
        <dbReference type="EMBL" id="SMQ63355.1"/>
    </source>
</evidence>
<dbReference type="Gene3D" id="1.10.10.10">
    <property type="entry name" value="Winged helix-like DNA-binding domain superfamily/Winged helix DNA-binding domain"/>
    <property type="match status" value="1"/>
</dbReference>
<keyword evidence="2" id="KW-0238">DNA-binding</keyword>
<proteinExistence type="predicted"/>
<dbReference type="CDD" id="cd00038">
    <property type="entry name" value="CAP_ED"/>
    <property type="match status" value="1"/>
</dbReference>
<sequence length="252" mass="27837">MTSVASAPPGADPVERFLHRLSNFEPLDPEAKEALRRSIQRGALVPPYQEVTGETMHDVLVLLTGWACHSQMLGNGKRQITTLVVPGDYTGFGFLTGSDAYSHYVTTTPSQFGRIRLRQFTEITERYPAVMRATLKASATESAIGRERLISLGLRTAVERLSHLICEIWCRLSVVGLVTSDNSLVLPMTQAELGAALGLSTVHVNRTLQSLRKRGCIDLQGKRVQIHDLKYLMSLASFDPDYLSGNSVRRDP</sequence>
<dbReference type="InterPro" id="IPR000595">
    <property type="entry name" value="cNMP-bd_dom"/>
</dbReference>
<evidence type="ECO:0000259" key="4">
    <source>
        <dbReference type="PROSITE" id="PS51063"/>
    </source>
</evidence>
<dbReference type="InterPro" id="IPR018490">
    <property type="entry name" value="cNMP-bd_dom_sf"/>
</dbReference>
<dbReference type="Pfam" id="PF13545">
    <property type="entry name" value="HTH_Crp_2"/>
    <property type="match status" value="1"/>
</dbReference>
<gene>
    <name evidence="5" type="ORF">SAMN06295905_0801</name>
</gene>
<dbReference type="InterPro" id="IPR014710">
    <property type="entry name" value="RmlC-like_jellyroll"/>
</dbReference>
<evidence type="ECO:0000256" key="1">
    <source>
        <dbReference type="ARBA" id="ARBA00023015"/>
    </source>
</evidence>
<name>A0A1Y6EL71_9HYPH</name>
<keyword evidence="6" id="KW-1185">Reference proteome</keyword>